<evidence type="ECO:0000313" key="4">
    <source>
        <dbReference type="Proteomes" id="UP000678317"/>
    </source>
</evidence>
<protein>
    <submittedName>
        <fullName evidence="3">SRPBCC domain-containing protein</fullName>
    </submittedName>
</protein>
<dbReference type="RefSeq" id="WP_208210528.1">
    <property type="nucleotide sequence ID" value="NZ_CP074404.1"/>
</dbReference>
<dbReference type="SUPFAM" id="SSF55961">
    <property type="entry name" value="Bet v1-like"/>
    <property type="match status" value="1"/>
</dbReference>
<keyword evidence="4" id="KW-1185">Reference proteome</keyword>
<evidence type="ECO:0000256" key="1">
    <source>
        <dbReference type="ARBA" id="ARBA00006817"/>
    </source>
</evidence>
<sequence length="141" mass="14949">MADYATSIQIDAPPTVVFAHLVVPARMVAWMGHRAILDAVPGGEFCVDIGGSQVRGQYLEVEPDRRVVVSWGMAGSEDLPPSASRVEFVLTPVAGGTRVDLSHTGLPEARAAGHADGWAHFLTRLSMRAAGDDPGPDTWSS</sequence>
<dbReference type="EMBL" id="JAGFBM010000006">
    <property type="protein sequence ID" value="MBO3085297.1"/>
    <property type="molecule type" value="Genomic_DNA"/>
</dbReference>
<evidence type="ECO:0000259" key="2">
    <source>
        <dbReference type="Pfam" id="PF08327"/>
    </source>
</evidence>
<evidence type="ECO:0000313" key="3">
    <source>
        <dbReference type="EMBL" id="MBO3085297.1"/>
    </source>
</evidence>
<dbReference type="CDD" id="cd07814">
    <property type="entry name" value="SRPBCC_CalC_Aha1-like"/>
    <property type="match status" value="1"/>
</dbReference>
<name>A0ABS3SHS7_9CELL</name>
<feature type="domain" description="Activator of Hsp90 ATPase homologue 1/2-like C-terminal" evidence="2">
    <location>
        <begin position="11"/>
        <end position="126"/>
    </location>
</feature>
<dbReference type="Gene3D" id="3.30.530.20">
    <property type="match status" value="1"/>
</dbReference>
<dbReference type="Proteomes" id="UP000678317">
    <property type="component" value="Unassembled WGS sequence"/>
</dbReference>
<dbReference type="InterPro" id="IPR013538">
    <property type="entry name" value="ASHA1/2-like_C"/>
</dbReference>
<organism evidence="3 4">
    <name type="scientific">Cellulomonas fengjieae</name>
    <dbReference type="NCBI Taxonomy" id="2819978"/>
    <lineage>
        <taxon>Bacteria</taxon>
        <taxon>Bacillati</taxon>
        <taxon>Actinomycetota</taxon>
        <taxon>Actinomycetes</taxon>
        <taxon>Micrococcales</taxon>
        <taxon>Cellulomonadaceae</taxon>
        <taxon>Cellulomonas</taxon>
    </lineage>
</organism>
<accession>A0ABS3SHS7</accession>
<dbReference type="InterPro" id="IPR023393">
    <property type="entry name" value="START-like_dom_sf"/>
</dbReference>
<comment type="similarity">
    <text evidence="1">Belongs to the AHA1 family.</text>
</comment>
<dbReference type="Pfam" id="PF08327">
    <property type="entry name" value="AHSA1"/>
    <property type="match status" value="1"/>
</dbReference>
<comment type="caution">
    <text evidence="3">The sequence shown here is derived from an EMBL/GenBank/DDBJ whole genome shotgun (WGS) entry which is preliminary data.</text>
</comment>
<gene>
    <name evidence="3" type="ORF">J4035_11670</name>
</gene>
<reference evidence="3 4" key="1">
    <citation type="submission" date="2021-03" db="EMBL/GenBank/DDBJ databases">
        <title>novel species in genus Cellulomonas.</title>
        <authorList>
            <person name="Zhang G."/>
        </authorList>
    </citation>
    <scope>NUCLEOTIDE SEQUENCE [LARGE SCALE GENOMIC DNA]</scope>
    <source>
        <strain evidence="4">zg-ZUI188</strain>
    </source>
</reference>
<proteinExistence type="inferred from homology"/>